<comment type="subcellular location">
    <subcellularLocation>
        <location evidence="1">Cell membrane</location>
        <topology evidence="1">Multi-pass membrane protein</topology>
    </subcellularLocation>
</comment>
<comment type="similarity">
    <text evidence="1">Belongs to the vitamin uptake transporter (VUT/ECF) (TC 2.A.88) family. Q precursor transporter subfamily.</text>
</comment>
<dbReference type="EMBL" id="JBIACK010000005">
    <property type="protein sequence ID" value="MFE8701442.1"/>
    <property type="molecule type" value="Genomic_DNA"/>
</dbReference>
<dbReference type="Pfam" id="PF02592">
    <property type="entry name" value="Vut_1"/>
    <property type="match status" value="1"/>
</dbReference>
<gene>
    <name evidence="2" type="ORF">ACFYKX_12630</name>
</gene>
<dbReference type="RefSeq" id="WP_389361406.1">
    <property type="nucleotide sequence ID" value="NZ_JBIACK010000005.1"/>
</dbReference>
<keyword evidence="1" id="KW-0813">Transport</keyword>
<comment type="function">
    <text evidence="1">Involved in the import of queuosine (Q) precursors, required for Q precursor salvage.</text>
</comment>
<keyword evidence="1" id="KW-0812">Transmembrane</keyword>
<dbReference type="NCBIfam" id="TIGR00697">
    <property type="entry name" value="queuosine precursor transporter"/>
    <property type="match status" value="1"/>
</dbReference>
<feature type="transmembrane region" description="Helical" evidence="1">
    <location>
        <begin position="30"/>
        <end position="50"/>
    </location>
</feature>
<feature type="transmembrane region" description="Helical" evidence="1">
    <location>
        <begin position="102"/>
        <end position="123"/>
    </location>
</feature>
<evidence type="ECO:0000313" key="2">
    <source>
        <dbReference type="EMBL" id="MFE8701442.1"/>
    </source>
</evidence>
<dbReference type="InterPro" id="IPR003744">
    <property type="entry name" value="YhhQ"/>
</dbReference>
<evidence type="ECO:0000256" key="1">
    <source>
        <dbReference type="HAMAP-Rule" id="MF_02088"/>
    </source>
</evidence>
<keyword evidence="1" id="KW-1133">Transmembrane helix</keyword>
<dbReference type="Proteomes" id="UP001601059">
    <property type="component" value="Unassembled WGS sequence"/>
</dbReference>
<keyword evidence="3" id="KW-1185">Reference proteome</keyword>
<sequence>MLLYLNAAFAGLLILSNILAVKLFSFGSWAVLPAAVIVYVFTYPITDIIGEVYGKEAARKTVLAGFVTQIIASLFIFVAIHLPSAPFFQAQVEFETILSGSIRITIASLLSYFISQNLDVFVFHKLKEKHGSNKLWLRNNLSTVLSQLIDTSVFIMVAFYGTMPMGALLAMILTQYVFKFIVAIIDTPLVYWFVKLCKKENEKAPIGVRPL</sequence>
<protein>
    <recommendedName>
        <fullName evidence="1">Probable queuosine precursor transporter</fullName>
        <shortName evidence="1">Q precursor transporter</shortName>
    </recommendedName>
</protein>
<proteinExistence type="inferred from homology"/>
<dbReference type="PANTHER" id="PTHR34300">
    <property type="entry name" value="QUEUOSINE PRECURSOR TRANSPORTER-RELATED"/>
    <property type="match status" value="1"/>
</dbReference>
<dbReference type="HAMAP" id="MF_02088">
    <property type="entry name" value="Q_prec_transport"/>
    <property type="match status" value="1"/>
</dbReference>
<comment type="caution">
    <text evidence="2">The sequence shown here is derived from an EMBL/GenBank/DDBJ whole genome shotgun (WGS) entry which is preliminary data.</text>
</comment>
<dbReference type="PANTHER" id="PTHR34300:SF2">
    <property type="entry name" value="QUEUOSINE PRECURSOR TRANSPORTER-RELATED"/>
    <property type="match status" value="1"/>
</dbReference>
<feature type="transmembrane region" description="Helical" evidence="1">
    <location>
        <begin position="144"/>
        <end position="162"/>
    </location>
</feature>
<feature type="transmembrane region" description="Helical" evidence="1">
    <location>
        <begin position="62"/>
        <end position="82"/>
    </location>
</feature>
<name>A0ABW6KB85_9BACI</name>
<reference evidence="2 3" key="1">
    <citation type="submission" date="2024-08" db="EMBL/GenBank/DDBJ databases">
        <title>Two novel Cytobacillus novel species.</title>
        <authorList>
            <person name="Liu G."/>
        </authorList>
    </citation>
    <scope>NUCLEOTIDE SEQUENCE [LARGE SCALE GENOMIC DNA]</scope>
    <source>
        <strain evidence="2 3">FJAT-54145</strain>
    </source>
</reference>
<organism evidence="2 3">
    <name type="scientific">Cytobacillus spartinae</name>
    <dbReference type="NCBI Taxonomy" id="3299023"/>
    <lineage>
        <taxon>Bacteria</taxon>
        <taxon>Bacillati</taxon>
        <taxon>Bacillota</taxon>
        <taxon>Bacilli</taxon>
        <taxon>Bacillales</taxon>
        <taxon>Bacillaceae</taxon>
        <taxon>Cytobacillus</taxon>
    </lineage>
</organism>
<feature type="transmembrane region" description="Helical" evidence="1">
    <location>
        <begin position="168"/>
        <end position="194"/>
    </location>
</feature>
<keyword evidence="1" id="KW-1003">Cell membrane</keyword>
<accession>A0ABW6KB85</accession>
<evidence type="ECO:0000313" key="3">
    <source>
        <dbReference type="Proteomes" id="UP001601059"/>
    </source>
</evidence>
<keyword evidence="1" id="KW-0472">Membrane</keyword>